<dbReference type="InterPro" id="IPR015720">
    <property type="entry name" value="Emp24-like"/>
</dbReference>
<evidence type="ECO:0000313" key="14">
    <source>
        <dbReference type="Proteomes" id="UP000494163"/>
    </source>
</evidence>
<evidence type="ECO:0000256" key="6">
    <source>
        <dbReference type="ARBA" id="ARBA00022989"/>
    </source>
</evidence>
<feature type="domain" description="GOLD" evidence="12">
    <location>
        <begin position="65"/>
        <end position="147"/>
    </location>
</feature>
<evidence type="ECO:0000313" key="13">
    <source>
        <dbReference type="EMBL" id="ALC49933.1"/>
    </source>
</evidence>
<evidence type="ECO:0000256" key="8">
    <source>
        <dbReference type="ARBA" id="ARBA00037847"/>
    </source>
</evidence>
<sequence>MRDEQLINQSSNKNNTSTTRIPTATTNNYNKMTSSKLLIGLLVTTVLMKCAAAVEFTFDLADNAEDCFHEEIKRNTSAYFEFQVSAGGQLDVDVVLKNPEGQVIYSLERATFDSHQFTAETTGVYTACFSNKFSAFSHKIVYVDFQVGEEAALPGVDEHATVLTQMETSSQAIHKALNDILDSQTHHRLREAQGRKRAEDLNQRVMIWSSLETGAIVFIGVLQILILRNFFTDRKPSQTHYGRL</sequence>
<gene>
    <name evidence="13" type="ORF">Dbus_chrXg1789</name>
</gene>
<dbReference type="EMBL" id="CP012528">
    <property type="protein sequence ID" value="ALC49933.1"/>
    <property type="molecule type" value="Genomic_DNA"/>
</dbReference>
<dbReference type="GO" id="GO:0012505">
    <property type="term" value="C:endomembrane system"/>
    <property type="evidence" value="ECO:0007669"/>
    <property type="project" value="UniProtKB-SubCell"/>
</dbReference>
<evidence type="ECO:0000256" key="4">
    <source>
        <dbReference type="ARBA" id="ARBA00022692"/>
    </source>
</evidence>
<reference evidence="13 14" key="1">
    <citation type="submission" date="2015-08" db="EMBL/GenBank/DDBJ databases">
        <title>Ancestral chromatin configuration constrains chromatin evolution on differentiating sex chromosomes in Drosophila.</title>
        <authorList>
            <person name="Zhou Q."/>
            <person name="Bachtrog D."/>
        </authorList>
    </citation>
    <scope>NUCLEOTIDE SEQUENCE [LARGE SCALE GENOMIC DNA]</scope>
    <source>
        <tissue evidence="13">Whole larvae</tissue>
    </source>
</reference>
<feature type="transmembrane region" description="Helical" evidence="11">
    <location>
        <begin position="205"/>
        <end position="227"/>
    </location>
</feature>
<keyword evidence="14" id="KW-1185">Reference proteome</keyword>
<dbReference type="AlphaFoldDB" id="A0A0M3QZS6"/>
<dbReference type="STRING" id="30019.A0A0M3QZS6"/>
<protein>
    <submittedName>
        <fullName evidence="13">p24-1</fullName>
    </submittedName>
</protein>
<dbReference type="OMA" id="NAEDCFY"/>
<evidence type="ECO:0000256" key="11">
    <source>
        <dbReference type="SAM" id="Phobius"/>
    </source>
</evidence>
<organism evidence="13 14">
    <name type="scientific">Drosophila busckii</name>
    <name type="common">Fruit fly</name>
    <dbReference type="NCBI Taxonomy" id="30019"/>
    <lineage>
        <taxon>Eukaryota</taxon>
        <taxon>Metazoa</taxon>
        <taxon>Ecdysozoa</taxon>
        <taxon>Arthropoda</taxon>
        <taxon>Hexapoda</taxon>
        <taxon>Insecta</taxon>
        <taxon>Pterygota</taxon>
        <taxon>Neoptera</taxon>
        <taxon>Endopterygota</taxon>
        <taxon>Diptera</taxon>
        <taxon>Brachycera</taxon>
        <taxon>Muscomorpha</taxon>
        <taxon>Ephydroidea</taxon>
        <taxon>Drosophilidae</taxon>
        <taxon>Drosophila</taxon>
    </lineage>
</organism>
<dbReference type="Pfam" id="PF01105">
    <property type="entry name" value="EMP24_GP25L"/>
    <property type="match status" value="1"/>
</dbReference>
<evidence type="ECO:0000256" key="2">
    <source>
        <dbReference type="ARBA" id="ARBA00007104"/>
    </source>
</evidence>
<dbReference type="PANTHER" id="PTHR22811">
    <property type="entry name" value="TRANSMEMBRANE EMP24 DOMAIN-CONTAINING PROTEIN"/>
    <property type="match status" value="1"/>
</dbReference>
<proteinExistence type="inferred from homology"/>
<feature type="region of interest" description="Disordered" evidence="10">
    <location>
        <begin position="1"/>
        <end position="25"/>
    </location>
</feature>
<dbReference type="SUPFAM" id="SSF101576">
    <property type="entry name" value="Supernatant protein factor (SPF), C-terminal domain"/>
    <property type="match status" value="1"/>
</dbReference>
<dbReference type="Proteomes" id="UP000494163">
    <property type="component" value="Chromosome X"/>
</dbReference>
<comment type="subcellular location">
    <subcellularLocation>
        <location evidence="8">Endomembrane system</location>
        <topology evidence="8">Single-pass membrane protein</topology>
    </subcellularLocation>
    <subcellularLocation>
        <location evidence="1 9">Membrane</location>
        <topology evidence="1 9">Single-pass type I membrane protein</topology>
    </subcellularLocation>
</comment>
<keyword evidence="5" id="KW-0732">Signal</keyword>
<dbReference type="PROSITE" id="PS50866">
    <property type="entry name" value="GOLD"/>
    <property type="match status" value="1"/>
</dbReference>
<comment type="similarity">
    <text evidence="2 9">Belongs to the EMP24/GP25L family.</text>
</comment>
<keyword evidence="4 9" id="KW-0812">Transmembrane</keyword>
<feature type="compositionally biased region" description="Low complexity" evidence="10">
    <location>
        <begin position="10"/>
        <end position="19"/>
    </location>
</feature>
<evidence type="ECO:0000256" key="1">
    <source>
        <dbReference type="ARBA" id="ARBA00004479"/>
    </source>
</evidence>
<dbReference type="SMR" id="A0A0M3QZS6"/>
<name>A0A0M3QZS6_DROBS</name>
<keyword evidence="7 11" id="KW-0472">Membrane</keyword>
<dbReference type="InterPro" id="IPR009038">
    <property type="entry name" value="GOLD_dom"/>
</dbReference>
<dbReference type="OrthoDB" id="62956at2759"/>
<dbReference type="GO" id="GO:0016020">
    <property type="term" value="C:membrane"/>
    <property type="evidence" value="ECO:0007669"/>
    <property type="project" value="UniProtKB-SubCell"/>
</dbReference>
<evidence type="ECO:0000256" key="10">
    <source>
        <dbReference type="SAM" id="MobiDB-lite"/>
    </source>
</evidence>
<dbReference type="SMART" id="SM01190">
    <property type="entry name" value="EMP24_GP25L"/>
    <property type="match status" value="1"/>
</dbReference>
<keyword evidence="6 11" id="KW-1133">Transmembrane helix</keyword>
<evidence type="ECO:0000256" key="5">
    <source>
        <dbReference type="ARBA" id="ARBA00022729"/>
    </source>
</evidence>
<accession>A0A0M3QZS6</accession>
<keyword evidence="3" id="KW-0217">Developmental protein</keyword>
<dbReference type="InterPro" id="IPR036598">
    <property type="entry name" value="GOLD_dom_sf"/>
</dbReference>
<evidence type="ECO:0000259" key="12">
    <source>
        <dbReference type="PROSITE" id="PS50866"/>
    </source>
</evidence>
<evidence type="ECO:0000256" key="9">
    <source>
        <dbReference type="RuleBase" id="RU003827"/>
    </source>
</evidence>
<evidence type="ECO:0000256" key="7">
    <source>
        <dbReference type="ARBA" id="ARBA00023136"/>
    </source>
</evidence>
<evidence type="ECO:0000256" key="3">
    <source>
        <dbReference type="ARBA" id="ARBA00022473"/>
    </source>
</evidence>